<gene>
    <name evidence="1" type="ORF">Zm00014a_044042</name>
</gene>
<proteinExistence type="predicted"/>
<organism evidence="1">
    <name type="scientific">Zea mays</name>
    <name type="common">Maize</name>
    <dbReference type="NCBI Taxonomy" id="4577"/>
    <lineage>
        <taxon>Eukaryota</taxon>
        <taxon>Viridiplantae</taxon>
        <taxon>Streptophyta</taxon>
        <taxon>Embryophyta</taxon>
        <taxon>Tracheophyta</taxon>
        <taxon>Spermatophyta</taxon>
        <taxon>Magnoliopsida</taxon>
        <taxon>Liliopsida</taxon>
        <taxon>Poales</taxon>
        <taxon>Poaceae</taxon>
        <taxon>PACMAD clade</taxon>
        <taxon>Panicoideae</taxon>
        <taxon>Andropogonodae</taxon>
        <taxon>Andropogoneae</taxon>
        <taxon>Tripsacinae</taxon>
        <taxon>Zea</taxon>
    </lineage>
</organism>
<dbReference type="EMBL" id="NCVQ01000001">
    <property type="protein sequence ID" value="PWZ55375.1"/>
    <property type="molecule type" value="Genomic_DNA"/>
</dbReference>
<evidence type="ECO:0000313" key="1">
    <source>
        <dbReference type="EMBL" id="PWZ55375.1"/>
    </source>
</evidence>
<name>A0A317Y9N1_MAIZE</name>
<accession>A0A317Y9N1</accession>
<dbReference type="Proteomes" id="UP000251960">
    <property type="component" value="Chromosome 1"/>
</dbReference>
<reference evidence="1" key="1">
    <citation type="journal article" date="2018" name="Nat. Genet.">
        <title>Extensive intraspecific gene order and gene structural variations between Mo17 and other maize genomes.</title>
        <authorList>
            <person name="Sun S."/>
            <person name="Zhou Y."/>
            <person name="Chen J."/>
            <person name="Shi J."/>
            <person name="Zhao H."/>
            <person name="Zhao H."/>
            <person name="Song W."/>
            <person name="Zhang M."/>
            <person name="Cui Y."/>
            <person name="Dong X."/>
            <person name="Liu H."/>
            <person name="Ma X."/>
            <person name="Jiao Y."/>
            <person name="Wang B."/>
            <person name="Wei X."/>
            <person name="Stein J.C."/>
            <person name="Glaubitz J.C."/>
            <person name="Lu F."/>
            <person name="Yu G."/>
            <person name="Liang C."/>
            <person name="Fengler K."/>
            <person name="Li B."/>
            <person name="Rafalski A."/>
            <person name="Schnable P.S."/>
            <person name="Ware D.H."/>
            <person name="Buckler E.S."/>
            <person name="Lai J."/>
        </authorList>
    </citation>
    <scope>NUCLEOTIDE SEQUENCE [LARGE SCALE GENOMIC DNA]</scope>
    <source>
        <tissue evidence="1">Seedling</tissue>
    </source>
</reference>
<protein>
    <submittedName>
        <fullName evidence="1">Uncharacterized protein</fullName>
    </submittedName>
</protein>
<sequence>MAEMGTIPVIFARRFKYRTPMFSIWRRCLWTSREVVPLPNRAGSIVDLHTEEASPGRTLVAEIRQICVIAKEIFLSQSQLTLLELEVLYEQEKLDGMVDTFQKDIYTNIS</sequence>
<comment type="caution">
    <text evidence="1">The sequence shown here is derived from an EMBL/GenBank/DDBJ whole genome shotgun (WGS) entry which is preliminary data.</text>
</comment>
<dbReference type="AlphaFoldDB" id="A0A317Y9N1"/>